<dbReference type="GO" id="GO:0003677">
    <property type="term" value="F:DNA binding"/>
    <property type="evidence" value="ECO:0007669"/>
    <property type="project" value="UniProtKB-KW"/>
</dbReference>
<evidence type="ECO:0000256" key="3">
    <source>
        <dbReference type="ARBA" id="ARBA00023172"/>
    </source>
</evidence>
<name>A0A1H6ZM46_9GAMM</name>
<reference evidence="5 6" key="1">
    <citation type="submission" date="2016-10" db="EMBL/GenBank/DDBJ databases">
        <authorList>
            <person name="de Groot N.N."/>
        </authorList>
    </citation>
    <scope>NUCLEOTIDE SEQUENCE [LARGE SCALE GENOMIC DNA]</scope>
    <source>
        <strain evidence="5 6">DSM 26515</strain>
    </source>
</reference>
<dbReference type="Gene3D" id="1.10.443.10">
    <property type="entry name" value="Intergrase catalytic core"/>
    <property type="match status" value="1"/>
</dbReference>
<dbReference type="PANTHER" id="PTHR30349">
    <property type="entry name" value="PHAGE INTEGRASE-RELATED"/>
    <property type="match status" value="1"/>
</dbReference>
<keyword evidence="1" id="KW-0229">DNA integration</keyword>
<gene>
    <name evidence="5" type="ORF">SAMN04487997_0156</name>
</gene>
<dbReference type="InterPro" id="IPR050090">
    <property type="entry name" value="Tyrosine_recombinase_XerCD"/>
</dbReference>
<sequence>MATFQKRGKKWRAQVYVEGVRESGTFDTKAQAAAWAVEREAQLSGKKLPDKNMADAFERYRDEVSKGKGGEKWERTRLDAMAKMPIAKRPMATLAPTDIADWRDLRLKSVTPATVLREMNLLRSVIEVSRRDWGWIKSNPLKDVRKPKAPPSRKRRVSDDEIDRLSTALGLHDGLSAATAKQRTGLAFLFALETACRAGEIVGLTWKHVHLKDCYIHLPKTKNGEARDVPLSTRAVEILSVLPRDTATVFDLHPPTRDSLFRKARQAAGLGDLHFHDSRAEAIWRLSKKLDVLELARVIGHKDLKSLLLYYNTSASDLAKRLG</sequence>
<dbReference type="SUPFAM" id="SSF56349">
    <property type="entry name" value="DNA breaking-rejoining enzymes"/>
    <property type="match status" value="1"/>
</dbReference>
<dbReference type="EMBL" id="FNYC01000012">
    <property type="protein sequence ID" value="SEJ54471.1"/>
    <property type="molecule type" value="Genomic_DNA"/>
</dbReference>
<dbReference type="InterPro" id="IPR011010">
    <property type="entry name" value="DNA_brk_join_enz"/>
</dbReference>
<dbReference type="Gene3D" id="1.10.150.130">
    <property type="match status" value="1"/>
</dbReference>
<organism evidence="5 6">
    <name type="scientific">Frateuria terrea</name>
    <dbReference type="NCBI Taxonomy" id="529704"/>
    <lineage>
        <taxon>Bacteria</taxon>
        <taxon>Pseudomonadati</taxon>
        <taxon>Pseudomonadota</taxon>
        <taxon>Gammaproteobacteria</taxon>
        <taxon>Lysobacterales</taxon>
        <taxon>Rhodanobacteraceae</taxon>
        <taxon>Frateuria</taxon>
    </lineage>
</organism>
<dbReference type="AlphaFoldDB" id="A0A1H6ZM46"/>
<dbReference type="Pfam" id="PF00589">
    <property type="entry name" value="Phage_integrase"/>
    <property type="match status" value="1"/>
</dbReference>
<dbReference type="Proteomes" id="UP000199420">
    <property type="component" value="Unassembled WGS sequence"/>
</dbReference>
<keyword evidence="6" id="KW-1185">Reference proteome</keyword>
<dbReference type="PANTHER" id="PTHR30349:SF94">
    <property type="entry name" value="INTEGRASE_RECOMBINASE HI_1414-RELATED"/>
    <property type="match status" value="1"/>
</dbReference>
<dbReference type="GO" id="GO:0006310">
    <property type="term" value="P:DNA recombination"/>
    <property type="evidence" value="ECO:0007669"/>
    <property type="project" value="UniProtKB-KW"/>
</dbReference>
<dbReference type="OrthoDB" id="9057547at2"/>
<feature type="domain" description="Tyr recombinase" evidence="4">
    <location>
        <begin position="152"/>
        <end position="323"/>
    </location>
</feature>
<keyword evidence="3" id="KW-0233">DNA recombination</keyword>
<evidence type="ECO:0000256" key="1">
    <source>
        <dbReference type="ARBA" id="ARBA00022908"/>
    </source>
</evidence>
<evidence type="ECO:0000313" key="5">
    <source>
        <dbReference type="EMBL" id="SEJ54471.1"/>
    </source>
</evidence>
<keyword evidence="2" id="KW-0238">DNA-binding</keyword>
<accession>A0A1H6ZM46</accession>
<dbReference type="PROSITE" id="PS51898">
    <property type="entry name" value="TYR_RECOMBINASE"/>
    <property type="match status" value="1"/>
</dbReference>
<dbReference type="InterPro" id="IPR010998">
    <property type="entry name" value="Integrase_recombinase_N"/>
</dbReference>
<dbReference type="CDD" id="cd00796">
    <property type="entry name" value="INT_Rci_Hp1_C"/>
    <property type="match status" value="1"/>
</dbReference>
<evidence type="ECO:0000256" key="2">
    <source>
        <dbReference type="ARBA" id="ARBA00023125"/>
    </source>
</evidence>
<dbReference type="InterPro" id="IPR013762">
    <property type="entry name" value="Integrase-like_cat_sf"/>
</dbReference>
<evidence type="ECO:0000259" key="4">
    <source>
        <dbReference type="PROSITE" id="PS51898"/>
    </source>
</evidence>
<evidence type="ECO:0000313" key="6">
    <source>
        <dbReference type="Proteomes" id="UP000199420"/>
    </source>
</evidence>
<dbReference type="STRING" id="529704.SAMN02927913_2234"/>
<proteinExistence type="predicted"/>
<dbReference type="InterPro" id="IPR002104">
    <property type="entry name" value="Integrase_catalytic"/>
</dbReference>
<protein>
    <submittedName>
        <fullName evidence="5">Phage integrase family protein</fullName>
    </submittedName>
</protein>
<dbReference type="GO" id="GO:0015074">
    <property type="term" value="P:DNA integration"/>
    <property type="evidence" value="ECO:0007669"/>
    <property type="project" value="UniProtKB-KW"/>
</dbReference>